<name>A0A8T0CBA8_9GAMM</name>
<protein>
    <recommendedName>
        <fullName evidence="3">Methyl-accepting chemotaxis protein</fullName>
    </recommendedName>
</protein>
<proteinExistence type="predicted"/>
<sequence>MSIKLKLIVSVSALVSVALIILSISVGIITQKDVASTLTMQIQHRLVGLRDAKKEQLTAYFDFINAQLLTLAQSEATRDAAVRFTSAFKQIGETPNERALERYYREEFGQIFERRNGTSTNTRSLLAALDAPARYWQDKYIAQNKHPLGSKNALSSLHDGSEYDNAHRLHHAFFNAFLAQFGYYDIFIVDAQSGHVVYSVFKELDYATSLLRGPYAQSGLGSVFRAARTLPEGEVTFADFEPYSPS</sequence>
<dbReference type="GeneID" id="61357351"/>
<evidence type="ECO:0008006" key="3">
    <source>
        <dbReference type="Google" id="ProtNLM"/>
    </source>
</evidence>
<accession>A0A8T0CBA8</accession>
<evidence type="ECO:0000313" key="1">
    <source>
        <dbReference type="EMBL" id="KAF7787265.1"/>
    </source>
</evidence>
<gene>
    <name evidence="1" type="ORF">PRUB_a4450</name>
</gene>
<dbReference type="Proteomes" id="UP000016480">
    <property type="component" value="Unassembled WGS sequence"/>
</dbReference>
<dbReference type="AlphaFoldDB" id="A0A8T0CBA8"/>
<reference evidence="1 2" key="1">
    <citation type="journal article" date="2012" name="J. Bacteriol.">
        <title>Genome sequence of the cycloprodigiosin-producing bacterial strain Pseudoalteromonas rubra ATCC 29570(T).</title>
        <authorList>
            <person name="Xie B.B."/>
            <person name="Shu Y.L."/>
            <person name="Qin Q.L."/>
            <person name="Rong J.C."/>
            <person name="Zhang X.Y."/>
            <person name="Chen X.L."/>
            <person name="Zhou B.C."/>
            <person name="Zhang Y.Z."/>
        </authorList>
    </citation>
    <scope>NUCLEOTIDE SEQUENCE [LARGE SCALE GENOMIC DNA]</scope>
    <source>
        <strain evidence="1 2">DSM 6842</strain>
    </source>
</reference>
<dbReference type="EMBL" id="AHCD03000032">
    <property type="protein sequence ID" value="KAF7787265.1"/>
    <property type="molecule type" value="Genomic_DNA"/>
</dbReference>
<evidence type="ECO:0000313" key="2">
    <source>
        <dbReference type="Proteomes" id="UP000016480"/>
    </source>
</evidence>
<comment type="caution">
    <text evidence="1">The sequence shown here is derived from an EMBL/GenBank/DDBJ whole genome shotgun (WGS) entry which is preliminary data.</text>
</comment>
<dbReference type="RefSeq" id="WP_052026441.1">
    <property type="nucleotide sequence ID" value="NZ_AHCD03000032.1"/>
</dbReference>
<organism evidence="1 2">
    <name type="scientific">Pseudoalteromonas rubra</name>
    <dbReference type="NCBI Taxonomy" id="43658"/>
    <lineage>
        <taxon>Bacteria</taxon>
        <taxon>Pseudomonadati</taxon>
        <taxon>Pseudomonadota</taxon>
        <taxon>Gammaproteobacteria</taxon>
        <taxon>Alteromonadales</taxon>
        <taxon>Pseudoalteromonadaceae</taxon>
        <taxon>Pseudoalteromonas</taxon>
    </lineage>
</organism>